<organism evidence="1 2">
    <name type="scientific">Cylindrospermopsis raciborskii CENA303</name>
    <dbReference type="NCBI Taxonomy" id="1170769"/>
    <lineage>
        <taxon>Bacteria</taxon>
        <taxon>Bacillati</taxon>
        <taxon>Cyanobacteriota</taxon>
        <taxon>Cyanophyceae</taxon>
        <taxon>Nostocales</taxon>
        <taxon>Aphanizomenonaceae</taxon>
        <taxon>Cylindrospermopsis</taxon>
    </lineage>
</organism>
<dbReference type="EMBL" id="NBYN01000067">
    <property type="protein sequence ID" value="OSO88001.1"/>
    <property type="molecule type" value="Genomic_DNA"/>
</dbReference>
<dbReference type="AlphaFoldDB" id="A0A1X4G359"/>
<sequence length="136" mass="14970">MDGVDAREKEKPMVQNLLNLTGVNRPSRKCECLAIAPTVLCINRPHNINVILYSVFNLKAPLFKGGWGGSDPIKQATFLLNPIKKQQFQGNVKEINSSIPPPITSTLQIEEDVGKVGVKGDRLVPGGKSDRPVWRL</sequence>
<reference evidence="2" key="1">
    <citation type="submission" date="2017-04" db="EMBL/GenBank/DDBJ databases">
        <authorList>
            <person name="Abreu V.A."/>
            <person name="Popin R.V."/>
            <person name="Rigonato J."/>
            <person name="Andreote A.P."/>
            <person name="Schaker P.C."/>
            <person name="Hoff-Risseti C."/>
            <person name="Alvarenga D.O."/>
            <person name="Varani A.M."/>
            <person name="Fiore M.F."/>
        </authorList>
    </citation>
    <scope>NUCLEOTIDE SEQUENCE [LARGE SCALE GENOMIC DNA]</scope>
    <source>
        <strain evidence="2">CENA303</strain>
    </source>
</reference>
<name>A0A1X4G359_9CYAN</name>
<comment type="caution">
    <text evidence="1">The sequence shown here is derived from an EMBL/GenBank/DDBJ whole genome shotgun (WGS) entry which is preliminary data.</text>
</comment>
<proteinExistence type="predicted"/>
<evidence type="ECO:0000313" key="1">
    <source>
        <dbReference type="EMBL" id="OSO88001.1"/>
    </source>
</evidence>
<accession>A0A1X4G359</accession>
<evidence type="ECO:0000313" key="2">
    <source>
        <dbReference type="Proteomes" id="UP000192997"/>
    </source>
</evidence>
<protein>
    <submittedName>
        <fullName evidence="1">Uncharacterized protein</fullName>
    </submittedName>
</protein>
<dbReference type="Proteomes" id="UP000192997">
    <property type="component" value="Unassembled WGS sequence"/>
</dbReference>
<gene>
    <name evidence="1" type="ORF">B7O87_14750</name>
</gene>